<evidence type="ECO:0000313" key="2">
    <source>
        <dbReference type="EMBL" id="THV48333.1"/>
    </source>
</evidence>
<dbReference type="Proteomes" id="UP000308671">
    <property type="component" value="Unassembled WGS sequence"/>
</dbReference>
<evidence type="ECO:0008006" key="4">
    <source>
        <dbReference type="Google" id="ProtNLM"/>
    </source>
</evidence>
<comment type="caution">
    <text evidence="2">The sequence shown here is derived from an EMBL/GenBank/DDBJ whole genome shotgun (WGS) entry which is preliminary data.</text>
</comment>
<name>A0A4S8QSX3_9HELO</name>
<dbReference type="EMBL" id="PQXL01000254">
    <property type="protein sequence ID" value="THV48333.1"/>
    <property type="molecule type" value="Genomic_DNA"/>
</dbReference>
<dbReference type="OrthoDB" id="671439at2759"/>
<proteinExistence type="predicted"/>
<dbReference type="PANTHER" id="PTHR31896">
    <property type="entry name" value="FAMILY REGULATORY PROTEIN, PUTATIVE (AFU_ORTHOLOGUE AFUA_3G14730)-RELATED"/>
    <property type="match status" value="1"/>
</dbReference>
<dbReference type="AlphaFoldDB" id="A0A4S8QSX3"/>
<sequence>MNKLPYTLSPLDYLSPHVHVPKLLYFSSDSSPQAIIQTLKEGLSKTISAFPIVAASVGPYREPNFQKGSLAVQAPYFSADEILSVKDLSSKYDFQSIQANGFPTDAVDGDVLPDVVRKNAQVFLAQANIIRGGVVLVCAVHHCVMDEAGMFNLLKLWSTFCRGGNGHELVTGEWIDNSALLQGQGTGRLEDYPEYKLLPEDLSSTPYVSVSSDVVGTAVFFFSDDSLRRLKELANEDSDDLSWVSTNDALVALIWSRITSARLATLNSVEPSTSSVFVMTVNGRNRLQPAMSPTFTGNVVLIAKSTSTFSDLISKSTNTTDIGAIARIVRQSVNDVDEARVKDVIKAIQKVSDLNRLEPSGYESYQRNVGCSSWSGQQYYGLDWGTNLGGKCKRFRWRSLKTDGAFVIFPRIPGGEGEKTGEGGLEICMGLRRECLLALREDKVFGQFAEWRCS</sequence>
<keyword evidence="3" id="KW-1185">Reference proteome</keyword>
<evidence type="ECO:0000256" key="1">
    <source>
        <dbReference type="ARBA" id="ARBA00022679"/>
    </source>
</evidence>
<dbReference type="GO" id="GO:0016740">
    <property type="term" value="F:transferase activity"/>
    <property type="evidence" value="ECO:0007669"/>
    <property type="project" value="UniProtKB-KW"/>
</dbReference>
<dbReference type="InterPro" id="IPR051283">
    <property type="entry name" value="Sec_Metabolite_Acyltrans"/>
</dbReference>
<keyword evidence="1" id="KW-0808">Transferase</keyword>
<evidence type="ECO:0000313" key="3">
    <source>
        <dbReference type="Proteomes" id="UP000308671"/>
    </source>
</evidence>
<protein>
    <recommendedName>
        <fullName evidence="4">Trichothecene 3-O-acetyltransferase</fullName>
    </recommendedName>
</protein>
<reference evidence="2 3" key="1">
    <citation type="submission" date="2017-12" db="EMBL/GenBank/DDBJ databases">
        <title>Comparative genomics of Botrytis spp.</title>
        <authorList>
            <person name="Valero-Jimenez C.A."/>
            <person name="Tapia P."/>
            <person name="Veloso J."/>
            <person name="Silva-Moreno E."/>
            <person name="Staats M."/>
            <person name="Valdes J.H."/>
            <person name="Van Kan J.A.L."/>
        </authorList>
    </citation>
    <scope>NUCLEOTIDE SEQUENCE [LARGE SCALE GENOMIC DNA]</scope>
    <source>
        <strain evidence="2 3">MUCL435</strain>
    </source>
</reference>
<dbReference type="Gene3D" id="3.30.559.10">
    <property type="entry name" value="Chloramphenicol acetyltransferase-like domain"/>
    <property type="match status" value="2"/>
</dbReference>
<gene>
    <name evidence="2" type="ORF">BGAL_0254g00020</name>
</gene>
<dbReference type="Pfam" id="PF02458">
    <property type="entry name" value="Transferase"/>
    <property type="match status" value="1"/>
</dbReference>
<organism evidence="2 3">
    <name type="scientific">Botrytis galanthina</name>
    <dbReference type="NCBI Taxonomy" id="278940"/>
    <lineage>
        <taxon>Eukaryota</taxon>
        <taxon>Fungi</taxon>
        <taxon>Dikarya</taxon>
        <taxon>Ascomycota</taxon>
        <taxon>Pezizomycotina</taxon>
        <taxon>Leotiomycetes</taxon>
        <taxon>Helotiales</taxon>
        <taxon>Sclerotiniaceae</taxon>
        <taxon>Botrytis</taxon>
    </lineage>
</organism>
<dbReference type="InterPro" id="IPR023213">
    <property type="entry name" value="CAT-like_dom_sf"/>
</dbReference>
<dbReference type="PANTHER" id="PTHR31896:SF64">
    <property type="entry name" value="TRICHOTHECENE 3-O-ACETYLTRANSFERASE"/>
    <property type="match status" value="1"/>
</dbReference>
<accession>A0A4S8QSX3</accession>